<sequence length="233" mass="24740">MLIFDKLTYDTGGFALSADFSVQTGDRVAIIGPSGAGKSTLLDLIAGFRAPTTGHILWNGTDITAHAPGARPVALLFQDNNLFPHLTLRQNLSLALRPDGRHLTADQRRALIDALAQVGLAGYEDRKPGTLSGGQQSRAGLARALLQDRPCLLLDEPFSALGPAMRAEMQDLVIDLATRVAATALLVTHDPAEAERFATKAIVVADGVASPPENIKTLMQNPPKALTDYLGSK</sequence>
<dbReference type="AlphaFoldDB" id="A0A2R8AUW1"/>
<evidence type="ECO:0000256" key="4">
    <source>
        <dbReference type="ARBA" id="ARBA00022741"/>
    </source>
</evidence>
<dbReference type="RefSeq" id="WP_108885649.1">
    <property type="nucleotide sequence ID" value="NZ_OMOJ01000002.1"/>
</dbReference>
<accession>A0A2R8AUW1</accession>
<name>A0A2R8AUW1_9RHOB</name>
<dbReference type="Gene3D" id="3.40.50.300">
    <property type="entry name" value="P-loop containing nucleotide triphosphate hydrolases"/>
    <property type="match status" value="1"/>
</dbReference>
<organism evidence="9 10">
    <name type="scientific">Pseudoprimorskyibacter insulae</name>
    <dbReference type="NCBI Taxonomy" id="1695997"/>
    <lineage>
        <taxon>Bacteria</taxon>
        <taxon>Pseudomonadati</taxon>
        <taxon>Pseudomonadota</taxon>
        <taxon>Alphaproteobacteria</taxon>
        <taxon>Rhodobacterales</taxon>
        <taxon>Paracoccaceae</taxon>
        <taxon>Pseudoprimorskyibacter</taxon>
    </lineage>
</organism>
<dbReference type="InterPro" id="IPR050093">
    <property type="entry name" value="ABC_SmlMolc_Importer"/>
</dbReference>
<evidence type="ECO:0000256" key="7">
    <source>
        <dbReference type="ARBA" id="ARBA00023136"/>
    </source>
</evidence>
<keyword evidence="4" id="KW-0547">Nucleotide-binding</keyword>
<keyword evidence="3" id="KW-0997">Cell inner membrane</keyword>
<keyword evidence="5 9" id="KW-0067">ATP-binding</keyword>
<dbReference type="OrthoDB" id="9802264at2"/>
<dbReference type="SMART" id="SM00382">
    <property type="entry name" value="AAA"/>
    <property type="match status" value="1"/>
</dbReference>
<protein>
    <submittedName>
        <fullName evidence="9">Thiamine import ATP-binding protein ThiQ</fullName>
        <ecNumber evidence="9">3.6.3.-</ecNumber>
    </submittedName>
</protein>
<evidence type="ECO:0000256" key="2">
    <source>
        <dbReference type="ARBA" id="ARBA00022475"/>
    </source>
</evidence>
<dbReference type="InterPro" id="IPR003593">
    <property type="entry name" value="AAA+_ATPase"/>
</dbReference>
<evidence type="ECO:0000313" key="10">
    <source>
        <dbReference type="Proteomes" id="UP000244904"/>
    </source>
</evidence>
<keyword evidence="1" id="KW-0813">Transport</keyword>
<dbReference type="PANTHER" id="PTHR42781">
    <property type="entry name" value="SPERMIDINE/PUTRESCINE IMPORT ATP-BINDING PROTEIN POTA"/>
    <property type="match status" value="1"/>
</dbReference>
<evidence type="ECO:0000256" key="5">
    <source>
        <dbReference type="ARBA" id="ARBA00022840"/>
    </source>
</evidence>
<keyword evidence="10" id="KW-1185">Reference proteome</keyword>
<proteinExistence type="predicted"/>
<dbReference type="GO" id="GO:0005524">
    <property type="term" value="F:ATP binding"/>
    <property type="evidence" value="ECO:0007669"/>
    <property type="project" value="UniProtKB-KW"/>
</dbReference>
<keyword evidence="2" id="KW-1003">Cell membrane</keyword>
<dbReference type="Pfam" id="PF00005">
    <property type="entry name" value="ABC_tran"/>
    <property type="match status" value="1"/>
</dbReference>
<dbReference type="PROSITE" id="PS50893">
    <property type="entry name" value="ABC_TRANSPORTER_2"/>
    <property type="match status" value="1"/>
</dbReference>
<evidence type="ECO:0000256" key="3">
    <source>
        <dbReference type="ARBA" id="ARBA00022519"/>
    </source>
</evidence>
<dbReference type="InterPro" id="IPR003439">
    <property type="entry name" value="ABC_transporter-like_ATP-bd"/>
</dbReference>
<gene>
    <name evidence="9" type="primary">thiQ</name>
    <name evidence="9" type="ORF">PRI8871_01611</name>
</gene>
<reference evidence="10" key="1">
    <citation type="submission" date="2018-03" db="EMBL/GenBank/DDBJ databases">
        <authorList>
            <person name="Rodrigo-Torres L."/>
            <person name="Arahal R. D."/>
            <person name="Lucena T."/>
        </authorList>
    </citation>
    <scope>NUCLEOTIDE SEQUENCE [LARGE SCALE GENOMIC DNA]</scope>
    <source>
        <strain evidence="10">CECT 8871</strain>
    </source>
</reference>
<keyword evidence="6" id="KW-1278">Translocase</keyword>
<evidence type="ECO:0000256" key="1">
    <source>
        <dbReference type="ARBA" id="ARBA00022448"/>
    </source>
</evidence>
<keyword evidence="7" id="KW-0472">Membrane</keyword>
<dbReference type="InterPro" id="IPR017871">
    <property type="entry name" value="ABC_transporter-like_CS"/>
</dbReference>
<evidence type="ECO:0000256" key="6">
    <source>
        <dbReference type="ARBA" id="ARBA00022967"/>
    </source>
</evidence>
<dbReference type="PROSITE" id="PS00211">
    <property type="entry name" value="ABC_TRANSPORTER_1"/>
    <property type="match status" value="1"/>
</dbReference>
<dbReference type="GO" id="GO:0016887">
    <property type="term" value="F:ATP hydrolysis activity"/>
    <property type="evidence" value="ECO:0007669"/>
    <property type="project" value="InterPro"/>
</dbReference>
<dbReference type="SUPFAM" id="SSF52540">
    <property type="entry name" value="P-loop containing nucleoside triphosphate hydrolases"/>
    <property type="match status" value="1"/>
</dbReference>
<keyword evidence="9" id="KW-0378">Hydrolase</keyword>
<dbReference type="InterPro" id="IPR027417">
    <property type="entry name" value="P-loop_NTPase"/>
</dbReference>
<evidence type="ECO:0000313" key="9">
    <source>
        <dbReference type="EMBL" id="SPF79813.1"/>
    </source>
</evidence>
<dbReference type="Proteomes" id="UP000244904">
    <property type="component" value="Unassembled WGS sequence"/>
</dbReference>
<dbReference type="PANTHER" id="PTHR42781:SF1">
    <property type="entry name" value="THIAMINE IMPORT ATP-BINDING PROTEIN THIQ"/>
    <property type="match status" value="1"/>
</dbReference>
<feature type="domain" description="ABC transporter" evidence="8">
    <location>
        <begin position="2"/>
        <end position="231"/>
    </location>
</feature>
<dbReference type="EMBL" id="OMOJ01000002">
    <property type="protein sequence ID" value="SPF79813.1"/>
    <property type="molecule type" value="Genomic_DNA"/>
</dbReference>
<dbReference type="EC" id="3.6.3.-" evidence="9"/>
<evidence type="ECO:0000259" key="8">
    <source>
        <dbReference type="PROSITE" id="PS50893"/>
    </source>
</evidence>